<gene>
    <name evidence="2" type="ORF">F7D20_05915</name>
</gene>
<keyword evidence="1" id="KW-0732">Signal</keyword>
<protein>
    <submittedName>
        <fullName evidence="2">DUF3857 domain-containing protein</fullName>
    </submittedName>
</protein>
<proteinExistence type="predicted"/>
<dbReference type="Gene3D" id="2.60.40.3140">
    <property type="match status" value="1"/>
</dbReference>
<organism evidence="2 3">
    <name type="scientific">Segatella copri</name>
    <dbReference type="NCBI Taxonomy" id="165179"/>
    <lineage>
        <taxon>Bacteria</taxon>
        <taxon>Pseudomonadati</taxon>
        <taxon>Bacteroidota</taxon>
        <taxon>Bacteroidia</taxon>
        <taxon>Bacteroidales</taxon>
        <taxon>Prevotellaceae</taxon>
        <taxon>Segatella</taxon>
    </lineage>
</organism>
<evidence type="ECO:0000313" key="3">
    <source>
        <dbReference type="Proteomes" id="UP000384372"/>
    </source>
</evidence>
<dbReference type="EMBL" id="VZAD01000051">
    <property type="protein sequence ID" value="MQP11513.1"/>
    <property type="molecule type" value="Genomic_DNA"/>
</dbReference>
<evidence type="ECO:0000313" key="2">
    <source>
        <dbReference type="EMBL" id="MQP11513.1"/>
    </source>
</evidence>
<feature type="chain" id="PRO_5025587710" evidence="1">
    <location>
        <begin position="26"/>
        <end position="718"/>
    </location>
</feature>
<reference evidence="2 3" key="1">
    <citation type="submission" date="2019-09" db="EMBL/GenBank/DDBJ databases">
        <title>Distinct polysaccharide growth profiles of human intestinal Prevotella copri isolates.</title>
        <authorList>
            <person name="Fehlner-Peach H."/>
            <person name="Magnabosco C."/>
            <person name="Raghavan V."/>
            <person name="Scher J.U."/>
            <person name="Tett A."/>
            <person name="Cox L.M."/>
            <person name="Gottsegen C."/>
            <person name="Watters A."/>
            <person name="Wiltshire- Gordon J.D."/>
            <person name="Segata N."/>
            <person name="Bonneau R."/>
            <person name="Littman D.R."/>
        </authorList>
    </citation>
    <scope>NUCLEOTIDE SEQUENCE [LARGE SCALE GENOMIC DNA]</scope>
    <source>
        <strain evidence="3">iAQ1173</strain>
    </source>
</reference>
<dbReference type="Proteomes" id="UP000384372">
    <property type="component" value="Unassembled WGS sequence"/>
</dbReference>
<keyword evidence="3" id="KW-1185">Reference proteome</keyword>
<sequence>MKHVRMMGVAFFLLAMQLVCLPVKADDKADYLKLAQKVRQEVWDNTPADFKKRTVPAKYKNESAVILSYYRELSTDYYRKATTELFVNLRLTRQIDCEDMERMLIQLNDKKALKDYSEFSFRTKSKKWVGAYHNKTNTVLGIRVLKKDGKVQVVDFDDYVDVKEGKKGKDLSQKIAVPGLEVGDCIDVFSLDQIDTQEQRLDPFTFYFRQDEPILYSRVHCVLDQSLSTVYRSMNGAPEFKQTTDKDKNAVLDFVMDQPVDGEPSAWYNSSLQSPYVLMYITPTKSKTMVVEKAMRQKGVRANPDVAPILQDDWKLMKSYVSKNGYSAAGLSAQKRSVYKSAKDESMPADEKADRIYAYEYVTGGTSQEAFNRVPNFLRKLGVEVEMGITTAVGELPVDKLINYNSTTWFFRLKGTNLYYFPGTFPKVASDIPYKFQGRKAYMQDVDAPFEIPVSTAATNKSVVTIKVNIDGTKMNIHRSIDYSGAQKEYGQMVSSPDYYLYGPDHLAAFWRYLKYDESDPYSAFLKKDASVMKSDFAEYKQKEQPDQFKEEIKGYHEAEPVKVNGYGLDCVGIRKDSADFVYHVDYEMEGLVKRAGSSMMLAVGKLIGEQMKLEGNDRIRKDRIWRRMAFADEWNIEIALPNGYQASAESLKKLNTTVSNDCGEFAVKASAEAGKIIVHVSKSFLHREEPVANWDKVLKLVDACSAFNEKQVVITKK</sequence>
<dbReference type="AlphaFoldDB" id="A0A6A7WAI9"/>
<dbReference type="OrthoDB" id="1153981at2"/>
<feature type="signal peptide" evidence="1">
    <location>
        <begin position="1"/>
        <end position="25"/>
    </location>
</feature>
<dbReference type="RefSeq" id="WP_158463245.1">
    <property type="nucleotide sequence ID" value="NZ_VZAD01000051.1"/>
</dbReference>
<evidence type="ECO:0000256" key="1">
    <source>
        <dbReference type="SAM" id="SignalP"/>
    </source>
</evidence>
<name>A0A6A7WAI9_9BACT</name>
<comment type="caution">
    <text evidence="2">The sequence shown here is derived from an EMBL/GenBank/DDBJ whole genome shotgun (WGS) entry which is preliminary data.</text>
</comment>
<accession>A0A6A7WAI9</accession>